<feature type="compositionally biased region" description="Polar residues" evidence="7">
    <location>
        <begin position="451"/>
        <end position="461"/>
    </location>
</feature>
<feature type="transmembrane region" description="Helical" evidence="6">
    <location>
        <begin position="30"/>
        <end position="56"/>
    </location>
</feature>
<name>A0A931HCZ5_9SPHN</name>
<organism evidence="8 9">
    <name type="scientific">Novosphingobium aureum</name>
    <dbReference type="NCBI Taxonomy" id="2792964"/>
    <lineage>
        <taxon>Bacteria</taxon>
        <taxon>Pseudomonadati</taxon>
        <taxon>Pseudomonadota</taxon>
        <taxon>Alphaproteobacteria</taxon>
        <taxon>Sphingomonadales</taxon>
        <taxon>Sphingomonadaceae</taxon>
        <taxon>Novosphingobium</taxon>
    </lineage>
</organism>
<dbReference type="AlphaFoldDB" id="A0A931HCZ5"/>
<comment type="similarity">
    <text evidence="6">Belongs to the NhaA Na(+)/H(+) (TC 2.A.33) antiporter family.</text>
</comment>
<keyword evidence="6" id="KW-0813">Transport</keyword>
<dbReference type="HAMAP" id="MF_01844">
    <property type="entry name" value="NhaA"/>
    <property type="match status" value="1"/>
</dbReference>
<feature type="transmembrane region" description="Helical" evidence="6">
    <location>
        <begin position="378"/>
        <end position="403"/>
    </location>
</feature>
<dbReference type="InterPro" id="IPR023171">
    <property type="entry name" value="Na/H_antiporter_dom_sf"/>
</dbReference>
<dbReference type="GO" id="GO:0006885">
    <property type="term" value="P:regulation of pH"/>
    <property type="evidence" value="ECO:0007669"/>
    <property type="project" value="UniProtKB-UniRule"/>
</dbReference>
<dbReference type="PANTHER" id="PTHR30341:SF0">
    <property type="entry name" value="NA(+)_H(+) ANTIPORTER NHAA"/>
    <property type="match status" value="1"/>
</dbReference>
<evidence type="ECO:0000256" key="1">
    <source>
        <dbReference type="ARBA" id="ARBA00004429"/>
    </source>
</evidence>
<dbReference type="InterPro" id="IPR004670">
    <property type="entry name" value="NhaA"/>
</dbReference>
<feature type="transmembrane region" description="Helical" evidence="6">
    <location>
        <begin position="139"/>
        <end position="161"/>
    </location>
</feature>
<evidence type="ECO:0000313" key="8">
    <source>
        <dbReference type="EMBL" id="MBH0113686.1"/>
    </source>
</evidence>
<evidence type="ECO:0000256" key="7">
    <source>
        <dbReference type="SAM" id="MobiDB-lite"/>
    </source>
</evidence>
<feature type="transmembrane region" description="Helical" evidence="6">
    <location>
        <begin position="197"/>
        <end position="218"/>
    </location>
</feature>
<accession>A0A931HCZ5</accession>
<feature type="transmembrane region" description="Helical" evidence="6">
    <location>
        <begin position="415"/>
        <end position="433"/>
    </location>
</feature>
<dbReference type="GO" id="GO:0015385">
    <property type="term" value="F:sodium:proton antiporter activity"/>
    <property type="evidence" value="ECO:0007669"/>
    <property type="project" value="UniProtKB-UniRule"/>
</dbReference>
<keyword evidence="6" id="KW-0050">Antiport</keyword>
<feature type="transmembrane region" description="Helical" evidence="6">
    <location>
        <begin position="344"/>
        <end position="366"/>
    </location>
</feature>
<evidence type="ECO:0000256" key="5">
    <source>
        <dbReference type="ARBA" id="ARBA00023136"/>
    </source>
</evidence>
<dbReference type="RefSeq" id="WP_197164817.1">
    <property type="nucleotide sequence ID" value="NZ_JADZGI010000001.1"/>
</dbReference>
<comment type="function">
    <text evidence="6">Na(+)/H(+) antiporter that extrudes sodium in exchange for external protons.</text>
</comment>
<evidence type="ECO:0000256" key="2">
    <source>
        <dbReference type="ARBA" id="ARBA00022475"/>
    </source>
</evidence>
<dbReference type="Gene3D" id="1.20.1530.10">
    <property type="entry name" value="Na+/H+ antiporter like domain"/>
    <property type="match status" value="1"/>
</dbReference>
<evidence type="ECO:0000256" key="6">
    <source>
        <dbReference type="HAMAP-Rule" id="MF_01844"/>
    </source>
</evidence>
<sequence length="461" mass="49348">MIDKNRNQGLPIEVADRVTRPFARFLKIEAAAGGLLLLCAMVALVLANSPFSAPFLNFWKMPIGLQVGQLDFTRSLHHWINDALMTLFFFIVSLELKREFALGELRNPRAAALPFLAALGGMAVPVSIYLVLMNGQPGVHGWGTVMATDTAFVIGGLALFGSSIPAQLRIFLVSLAIFDDVGAISVVAVAYGETLNFGALGLAMLSLGVVAISARIGIRSIPVYFVLGGGIWLCFDASGLHATIAGVILGLMTPARAWVGDERLRSIMSKLTAYPTGEHWSGDTSERHDLRETGRAIEESLSPLERLEMMLHPWVGFAVMPIFALANAGVAFSGVDLDQRVSAAIFAGLVVGKPTGVLLFAWLAVRFRVATLGNGLDWILLVAGAFLTGIGFTMSIFISNLAFTSALLPAAKLGVFLGSAMSATIGLLILFWWTSRNQEQTSEETTETSTFIASTSPDKPT</sequence>
<evidence type="ECO:0000313" key="9">
    <source>
        <dbReference type="Proteomes" id="UP000617634"/>
    </source>
</evidence>
<dbReference type="Pfam" id="PF06965">
    <property type="entry name" value="Na_H_antiport_1"/>
    <property type="match status" value="1"/>
</dbReference>
<dbReference type="NCBIfam" id="TIGR00773">
    <property type="entry name" value="NhaA"/>
    <property type="match status" value="1"/>
</dbReference>
<dbReference type="EMBL" id="JADZGI010000001">
    <property type="protein sequence ID" value="MBH0113686.1"/>
    <property type="molecule type" value="Genomic_DNA"/>
</dbReference>
<gene>
    <name evidence="6 8" type="primary">nhaA</name>
    <name evidence="8" type="ORF">I5E68_12085</name>
</gene>
<keyword evidence="6" id="KW-0915">Sodium</keyword>
<comment type="subcellular location">
    <subcellularLocation>
        <location evidence="1">Cell inner membrane</location>
        <topology evidence="1">Multi-pass membrane protein</topology>
    </subcellularLocation>
    <subcellularLocation>
        <location evidence="6">Cell membrane</location>
        <topology evidence="6">Multi-pass membrane protein</topology>
    </subcellularLocation>
</comment>
<evidence type="ECO:0000256" key="4">
    <source>
        <dbReference type="ARBA" id="ARBA00022989"/>
    </source>
</evidence>
<feature type="transmembrane region" description="Helical" evidence="6">
    <location>
        <begin position="168"/>
        <end position="191"/>
    </location>
</feature>
<feature type="transmembrane region" description="Helical" evidence="6">
    <location>
        <begin position="115"/>
        <end position="133"/>
    </location>
</feature>
<feature type="transmembrane region" description="Helical" evidence="6">
    <location>
        <begin position="311"/>
        <end position="332"/>
    </location>
</feature>
<keyword evidence="4 6" id="KW-1133">Transmembrane helix</keyword>
<protein>
    <recommendedName>
        <fullName evidence="6">Na(+)/H(+) antiporter NhaA</fullName>
    </recommendedName>
    <alternativeName>
        <fullName evidence="6">Sodium/proton antiporter NhaA</fullName>
    </alternativeName>
</protein>
<comment type="catalytic activity">
    <reaction evidence="6">
        <text>Na(+)(in) + 2 H(+)(out) = Na(+)(out) + 2 H(+)(in)</text>
        <dbReference type="Rhea" id="RHEA:29251"/>
        <dbReference type="ChEBI" id="CHEBI:15378"/>
        <dbReference type="ChEBI" id="CHEBI:29101"/>
    </reaction>
</comment>
<feature type="transmembrane region" description="Helical" evidence="6">
    <location>
        <begin position="76"/>
        <end position="94"/>
    </location>
</feature>
<keyword evidence="3 6" id="KW-0812">Transmembrane</keyword>
<keyword evidence="5 6" id="KW-0472">Membrane</keyword>
<keyword evidence="6" id="KW-0406">Ion transport</keyword>
<comment type="caution">
    <text evidence="8">The sequence shown here is derived from an EMBL/GenBank/DDBJ whole genome shotgun (WGS) entry which is preliminary data.</text>
</comment>
<reference evidence="8" key="1">
    <citation type="submission" date="2020-11" db="EMBL/GenBank/DDBJ databases">
        <title>Novosphingobium aureum sp. nov., a marine bacterium isolated from sediment of a salt flat.</title>
        <authorList>
            <person name="Yoo Y."/>
            <person name="Kim J.-J."/>
        </authorList>
    </citation>
    <scope>NUCLEOTIDE SEQUENCE</scope>
    <source>
        <strain evidence="8">YJ-S2-02</strain>
    </source>
</reference>
<dbReference type="Proteomes" id="UP000617634">
    <property type="component" value="Unassembled WGS sequence"/>
</dbReference>
<keyword evidence="9" id="KW-1185">Reference proteome</keyword>
<feature type="transmembrane region" description="Helical" evidence="6">
    <location>
        <begin position="230"/>
        <end position="252"/>
    </location>
</feature>
<dbReference type="GO" id="GO:0005886">
    <property type="term" value="C:plasma membrane"/>
    <property type="evidence" value="ECO:0007669"/>
    <property type="project" value="UniProtKB-SubCell"/>
</dbReference>
<evidence type="ECO:0000256" key="3">
    <source>
        <dbReference type="ARBA" id="ARBA00022692"/>
    </source>
</evidence>
<feature type="region of interest" description="Disordered" evidence="7">
    <location>
        <begin position="441"/>
        <end position="461"/>
    </location>
</feature>
<dbReference type="PANTHER" id="PTHR30341">
    <property type="entry name" value="SODIUM ION/PROTON ANTIPORTER NHAA-RELATED"/>
    <property type="match status" value="1"/>
</dbReference>
<proteinExistence type="inferred from homology"/>
<keyword evidence="6" id="KW-0739">Sodium transport</keyword>
<keyword evidence="2 6" id="KW-1003">Cell membrane</keyword>